<dbReference type="Proteomes" id="UP000244336">
    <property type="component" value="Chromosome 1"/>
</dbReference>
<proteinExistence type="predicted"/>
<sequence length="105" mass="11516">MVAPPAGRDRPPLPSSTSRQRSSSPPQLHQLAEIALPSSAVAPYWQLHLPSAAAVERLCLARTRWLQDQAAVGHRDAARRLLPWRRRLLAPAPSNAPQRAALPLQ</sequence>
<protein>
    <submittedName>
        <fullName evidence="2">Uncharacterized protein</fullName>
    </submittedName>
</protein>
<dbReference type="AlphaFoldDB" id="A0A2T7F6R2"/>
<evidence type="ECO:0000313" key="2">
    <source>
        <dbReference type="EMBL" id="PUZ75767.1"/>
    </source>
</evidence>
<dbReference type="Gramene" id="PUZ75767">
    <property type="protein sequence ID" value="PUZ75767"/>
    <property type="gene ID" value="GQ55_1G233500"/>
</dbReference>
<dbReference type="EMBL" id="CM009749">
    <property type="protein sequence ID" value="PUZ75767.1"/>
    <property type="molecule type" value="Genomic_DNA"/>
</dbReference>
<feature type="compositionally biased region" description="Low complexity" evidence="1">
    <location>
        <begin position="15"/>
        <end position="27"/>
    </location>
</feature>
<name>A0A2T7F6R2_9POAL</name>
<organism evidence="2 3">
    <name type="scientific">Panicum hallii var. hallii</name>
    <dbReference type="NCBI Taxonomy" id="1504633"/>
    <lineage>
        <taxon>Eukaryota</taxon>
        <taxon>Viridiplantae</taxon>
        <taxon>Streptophyta</taxon>
        <taxon>Embryophyta</taxon>
        <taxon>Tracheophyta</taxon>
        <taxon>Spermatophyta</taxon>
        <taxon>Magnoliopsida</taxon>
        <taxon>Liliopsida</taxon>
        <taxon>Poales</taxon>
        <taxon>Poaceae</taxon>
        <taxon>PACMAD clade</taxon>
        <taxon>Panicoideae</taxon>
        <taxon>Panicodae</taxon>
        <taxon>Paniceae</taxon>
        <taxon>Panicinae</taxon>
        <taxon>Panicum</taxon>
        <taxon>Panicum sect. Panicum</taxon>
    </lineage>
</organism>
<reference evidence="2 3" key="1">
    <citation type="submission" date="2018-04" db="EMBL/GenBank/DDBJ databases">
        <title>WGS assembly of Panicum hallii var. hallii HAL2.</title>
        <authorList>
            <person name="Lovell J."/>
            <person name="Jenkins J."/>
            <person name="Lowry D."/>
            <person name="Mamidi S."/>
            <person name="Sreedasyam A."/>
            <person name="Weng X."/>
            <person name="Barry K."/>
            <person name="Bonette J."/>
            <person name="Campitelli B."/>
            <person name="Daum C."/>
            <person name="Gordon S."/>
            <person name="Gould B."/>
            <person name="Lipzen A."/>
            <person name="MacQueen A."/>
            <person name="Palacio-Mejia J."/>
            <person name="Plott C."/>
            <person name="Shakirov E."/>
            <person name="Shu S."/>
            <person name="Yoshinaga Y."/>
            <person name="Zane M."/>
            <person name="Rokhsar D."/>
            <person name="Grimwood J."/>
            <person name="Schmutz J."/>
            <person name="Juenger T."/>
        </authorList>
    </citation>
    <scope>NUCLEOTIDE SEQUENCE [LARGE SCALE GENOMIC DNA]</scope>
    <source>
        <strain evidence="3">cv. HAL2</strain>
    </source>
</reference>
<gene>
    <name evidence="2" type="ORF">GQ55_1G233500</name>
</gene>
<evidence type="ECO:0000256" key="1">
    <source>
        <dbReference type="SAM" id="MobiDB-lite"/>
    </source>
</evidence>
<keyword evidence="3" id="KW-1185">Reference proteome</keyword>
<feature type="region of interest" description="Disordered" evidence="1">
    <location>
        <begin position="1"/>
        <end position="27"/>
    </location>
</feature>
<evidence type="ECO:0000313" key="3">
    <source>
        <dbReference type="Proteomes" id="UP000244336"/>
    </source>
</evidence>
<accession>A0A2T7F6R2</accession>